<gene>
    <name evidence="10" type="ORF">ACFFK0_05510</name>
</gene>
<evidence type="ECO:0000256" key="3">
    <source>
        <dbReference type="ARBA" id="ARBA00022801"/>
    </source>
</evidence>
<accession>A0ABV6DH01</accession>
<keyword evidence="5" id="KW-0119">Carbohydrate metabolism</keyword>
<keyword evidence="7" id="KW-0624">Polysaccharide degradation</keyword>
<evidence type="ECO:0000256" key="4">
    <source>
        <dbReference type="ARBA" id="ARBA00023180"/>
    </source>
</evidence>
<dbReference type="EMBL" id="JBHLWN010000024">
    <property type="protein sequence ID" value="MFC0211912.1"/>
    <property type="molecule type" value="Genomic_DNA"/>
</dbReference>
<reference evidence="10 11" key="1">
    <citation type="submission" date="2024-09" db="EMBL/GenBank/DDBJ databases">
        <authorList>
            <person name="Sun Q."/>
            <person name="Mori K."/>
        </authorList>
    </citation>
    <scope>NUCLEOTIDE SEQUENCE [LARGE SCALE GENOMIC DNA]</scope>
    <source>
        <strain evidence="10 11">CCM 7759</strain>
    </source>
</reference>
<keyword evidence="6 9" id="KW-0326">Glycosidase</keyword>
<proteinExistence type="inferred from homology"/>
<evidence type="ECO:0000256" key="7">
    <source>
        <dbReference type="ARBA" id="ARBA00023326"/>
    </source>
</evidence>
<evidence type="ECO:0000256" key="9">
    <source>
        <dbReference type="RuleBase" id="RU361169"/>
    </source>
</evidence>
<name>A0ABV6DH01_9BACL</name>
<keyword evidence="4" id="KW-0325">Glycoprotein</keyword>
<dbReference type="GO" id="GO:0016787">
    <property type="term" value="F:hydrolase activity"/>
    <property type="evidence" value="ECO:0007669"/>
    <property type="project" value="UniProtKB-KW"/>
</dbReference>
<evidence type="ECO:0000256" key="1">
    <source>
        <dbReference type="ARBA" id="ARBA00008834"/>
    </source>
</evidence>
<protein>
    <submittedName>
        <fullName evidence="10">Glycosyl hydrolase family 28 protein</fullName>
    </submittedName>
</protein>
<dbReference type="PANTHER" id="PTHR31736">
    <property type="match status" value="1"/>
</dbReference>
<comment type="similarity">
    <text evidence="1 9">Belongs to the glycosyl hydrolase 28 family.</text>
</comment>
<dbReference type="InterPro" id="IPR011050">
    <property type="entry name" value="Pectin_lyase_fold/virulence"/>
</dbReference>
<dbReference type="Proteomes" id="UP001589776">
    <property type="component" value="Unassembled WGS sequence"/>
</dbReference>
<dbReference type="Gene3D" id="2.160.20.10">
    <property type="entry name" value="Single-stranded right-handed beta-helix, Pectin lyase-like"/>
    <property type="match status" value="1"/>
</dbReference>
<dbReference type="SUPFAM" id="SSF51126">
    <property type="entry name" value="Pectin lyase-like"/>
    <property type="match status" value="1"/>
</dbReference>
<evidence type="ECO:0000256" key="8">
    <source>
        <dbReference type="ARBA" id="ARBA00037278"/>
    </source>
</evidence>
<evidence type="ECO:0000313" key="11">
    <source>
        <dbReference type="Proteomes" id="UP001589776"/>
    </source>
</evidence>
<sequence>MNQVVGYEAPKGAIGREDYRVFVRIPEGEWQELFVYEVKVDMHDVRHASMVYFDMAGQAEVRVESLNAAVRSAVIRPLSADVAFEYEHDAIIFTLDRPRKLSIEINGERFSNLHLFANPLEEQAPDPADDDVLVMKPAIHRTEDLYRAWEADGNGGQAPKVIYFAPGMHYLEETILRIPSGTTVYIAGGAIVVGSMLCDRVHDVTIRGRGMLYLSDFHRFSAFRGVRIVFSRNITVEGIITMDPPHYSIYIGKSEHIRIRNFKSFSTRGWSDGIDMMASSHIDIDDVFLRTSDDCIAIYGTRWDFAGDSREITVRNSVLWADVAHPLMIGTHGDHHRSGDVIENVRFENIDILEHHEPQPNYWGAMAINAGDKNIVRNVSYDGIRVEAFELGQLIDLRVVWNKDYNPVPGQRIEHITFTNISYNGSNSNKNRIYGYDKERTVSGVTFTNLRINGELIRNAEQGHFELNEFAGDIVFRVDPLNSSSKGS</sequence>
<comment type="function">
    <text evidence="8">Pectinolytic enzyme involved in the degradation of xylogalacturonan (xga), a galacturonan backbone heavily substituted with xylose, and which is one important component of the hairy regions of pectin. Activity requires a galacturonic acid backbone substituted with xylose.</text>
</comment>
<evidence type="ECO:0000256" key="2">
    <source>
        <dbReference type="ARBA" id="ARBA00022737"/>
    </source>
</evidence>
<organism evidence="10 11">
    <name type="scientific">Paenibacillus chartarius</name>
    <dbReference type="NCBI Taxonomy" id="747481"/>
    <lineage>
        <taxon>Bacteria</taxon>
        <taxon>Bacillati</taxon>
        <taxon>Bacillota</taxon>
        <taxon>Bacilli</taxon>
        <taxon>Bacillales</taxon>
        <taxon>Paenibacillaceae</taxon>
        <taxon>Paenibacillus</taxon>
    </lineage>
</organism>
<evidence type="ECO:0000256" key="6">
    <source>
        <dbReference type="ARBA" id="ARBA00023295"/>
    </source>
</evidence>
<keyword evidence="11" id="KW-1185">Reference proteome</keyword>
<dbReference type="PANTHER" id="PTHR31736:SF9">
    <property type="entry name" value="ENDO-XYLOGALACTURONAN HYDROLASE A-RELATED"/>
    <property type="match status" value="1"/>
</dbReference>
<dbReference type="RefSeq" id="WP_377468943.1">
    <property type="nucleotide sequence ID" value="NZ_JBHLWN010000024.1"/>
</dbReference>
<keyword evidence="2" id="KW-0677">Repeat</keyword>
<comment type="caution">
    <text evidence="10">The sequence shown here is derived from an EMBL/GenBank/DDBJ whole genome shotgun (WGS) entry which is preliminary data.</text>
</comment>
<dbReference type="InterPro" id="IPR000743">
    <property type="entry name" value="Glyco_hydro_28"/>
</dbReference>
<keyword evidence="3 9" id="KW-0378">Hydrolase</keyword>
<evidence type="ECO:0000256" key="5">
    <source>
        <dbReference type="ARBA" id="ARBA00023277"/>
    </source>
</evidence>
<evidence type="ECO:0000313" key="10">
    <source>
        <dbReference type="EMBL" id="MFC0211912.1"/>
    </source>
</evidence>
<dbReference type="InterPro" id="IPR012334">
    <property type="entry name" value="Pectin_lyas_fold"/>
</dbReference>
<dbReference type="Pfam" id="PF00295">
    <property type="entry name" value="Glyco_hydro_28"/>
    <property type="match status" value="1"/>
</dbReference>